<gene>
    <name evidence="9" type="ORF">JX265_004513</name>
</gene>
<dbReference type="InterPro" id="IPR049326">
    <property type="entry name" value="Rhodopsin_dom_fungi"/>
</dbReference>
<comment type="subcellular location">
    <subcellularLocation>
        <location evidence="1">Membrane</location>
        <topology evidence="1">Multi-pass membrane protein</topology>
    </subcellularLocation>
</comment>
<keyword evidence="4 7" id="KW-0472">Membrane</keyword>
<comment type="similarity">
    <text evidence="5">Belongs to the SAT4 family.</text>
</comment>
<feature type="transmembrane region" description="Helical" evidence="7">
    <location>
        <begin position="164"/>
        <end position="182"/>
    </location>
</feature>
<dbReference type="Proteomes" id="UP000829685">
    <property type="component" value="Unassembled WGS sequence"/>
</dbReference>
<dbReference type="InterPro" id="IPR052337">
    <property type="entry name" value="SAT4-like"/>
</dbReference>
<dbReference type="PANTHER" id="PTHR33048:SF47">
    <property type="entry name" value="INTEGRAL MEMBRANE PROTEIN-RELATED"/>
    <property type="match status" value="1"/>
</dbReference>
<dbReference type="GO" id="GO:0016020">
    <property type="term" value="C:membrane"/>
    <property type="evidence" value="ECO:0007669"/>
    <property type="project" value="UniProtKB-SubCell"/>
</dbReference>
<dbReference type="PANTHER" id="PTHR33048">
    <property type="entry name" value="PTH11-LIKE INTEGRAL MEMBRANE PROTEIN (AFU_ORTHOLOGUE AFUA_5G11245)"/>
    <property type="match status" value="1"/>
</dbReference>
<feature type="transmembrane region" description="Helical" evidence="7">
    <location>
        <begin position="230"/>
        <end position="256"/>
    </location>
</feature>
<organism evidence="9 10">
    <name type="scientific">Neoarthrinium moseri</name>
    <dbReference type="NCBI Taxonomy" id="1658444"/>
    <lineage>
        <taxon>Eukaryota</taxon>
        <taxon>Fungi</taxon>
        <taxon>Dikarya</taxon>
        <taxon>Ascomycota</taxon>
        <taxon>Pezizomycotina</taxon>
        <taxon>Sordariomycetes</taxon>
        <taxon>Xylariomycetidae</taxon>
        <taxon>Amphisphaeriales</taxon>
        <taxon>Apiosporaceae</taxon>
        <taxon>Neoarthrinium</taxon>
    </lineage>
</organism>
<evidence type="ECO:0000256" key="1">
    <source>
        <dbReference type="ARBA" id="ARBA00004141"/>
    </source>
</evidence>
<evidence type="ECO:0000256" key="3">
    <source>
        <dbReference type="ARBA" id="ARBA00022989"/>
    </source>
</evidence>
<proteinExistence type="inferred from homology"/>
<reference evidence="9" key="1">
    <citation type="submission" date="2021-03" db="EMBL/GenBank/DDBJ databases">
        <title>Revisited historic fungal species revealed as producer of novel bioactive compounds through whole genome sequencing and comparative genomics.</title>
        <authorList>
            <person name="Vignolle G.A."/>
            <person name="Hochenegger N."/>
            <person name="Mach R.L."/>
            <person name="Mach-Aigner A.R."/>
            <person name="Javad Rahimi M."/>
            <person name="Salim K.A."/>
            <person name="Chan C.M."/>
            <person name="Lim L.B.L."/>
            <person name="Cai F."/>
            <person name="Druzhinina I.S."/>
            <person name="U'Ren J.M."/>
            <person name="Derntl C."/>
        </authorList>
    </citation>
    <scope>NUCLEOTIDE SEQUENCE</scope>
    <source>
        <strain evidence="9">TUCIM 5799</strain>
    </source>
</reference>
<name>A0A9Q0ANT7_9PEZI</name>
<dbReference type="EMBL" id="JAFIMR010000008">
    <property type="protein sequence ID" value="KAI1875455.1"/>
    <property type="molecule type" value="Genomic_DNA"/>
</dbReference>
<sequence>MSLNSGRFVYSTINLNDPEPLANRTATILGWVITFLIISWICVLLRFYVRFRVVRAPGWDDLCVGLYLTFYVENATYCSSAAFIKLALLLQYLRIFDRGTSMYKITLGVTIFTALWGIAYSVIAWVPCVPVSDYWDLYSDGKRCYGYGSHTPYSFVATYESHSAFNMALDTIVFIIPIPLLFKDGVTTAARLRLVALLSMGCIVLALAAWRLQTMIANQVATYPTRDPTWYGPISIILAALELNAASICASVPIFWPVFTQNWSGIFVTQEVKITRESRYNEEDRDSLTRGSYHSRVGSDTELSIVESTSGKKNQHYRDSYILRQVDPLRMPDDRDQPSARAGDPKDQSRKWTKF</sequence>
<evidence type="ECO:0000256" key="2">
    <source>
        <dbReference type="ARBA" id="ARBA00022692"/>
    </source>
</evidence>
<feature type="region of interest" description="Disordered" evidence="6">
    <location>
        <begin position="306"/>
        <end position="355"/>
    </location>
</feature>
<evidence type="ECO:0000313" key="10">
    <source>
        <dbReference type="Proteomes" id="UP000829685"/>
    </source>
</evidence>
<keyword evidence="10" id="KW-1185">Reference proteome</keyword>
<evidence type="ECO:0000313" key="9">
    <source>
        <dbReference type="EMBL" id="KAI1875455.1"/>
    </source>
</evidence>
<feature type="transmembrane region" description="Helical" evidence="7">
    <location>
        <begin position="105"/>
        <end position="126"/>
    </location>
</feature>
<evidence type="ECO:0000256" key="5">
    <source>
        <dbReference type="ARBA" id="ARBA00038359"/>
    </source>
</evidence>
<evidence type="ECO:0000256" key="7">
    <source>
        <dbReference type="SAM" id="Phobius"/>
    </source>
</evidence>
<protein>
    <recommendedName>
        <fullName evidence="8">Rhodopsin domain-containing protein</fullName>
    </recommendedName>
</protein>
<keyword evidence="3 7" id="KW-1133">Transmembrane helix</keyword>
<feature type="transmembrane region" description="Helical" evidence="7">
    <location>
        <begin position="194"/>
        <end position="210"/>
    </location>
</feature>
<keyword evidence="2 7" id="KW-0812">Transmembrane</keyword>
<feature type="domain" description="Rhodopsin" evidence="8">
    <location>
        <begin position="68"/>
        <end position="260"/>
    </location>
</feature>
<accession>A0A9Q0ANT7</accession>
<dbReference type="AlphaFoldDB" id="A0A9Q0ANT7"/>
<evidence type="ECO:0000256" key="4">
    <source>
        <dbReference type="ARBA" id="ARBA00023136"/>
    </source>
</evidence>
<evidence type="ECO:0000256" key="6">
    <source>
        <dbReference type="SAM" id="MobiDB-lite"/>
    </source>
</evidence>
<feature type="compositionally biased region" description="Basic and acidic residues" evidence="6">
    <location>
        <begin position="330"/>
        <end position="355"/>
    </location>
</feature>
<evidence type="ECO:0000259" key="8">
    <source>
        <dbReference type="Pfam" id="PF20684"/>
    </source>
</evidence>
<dbReference type="Pfam" id="PF20684">
    <property type="entry name" value="Fung_rhodopsin"/>
    <property type="match status" value="1"/>
</dbReference>
<feature type="transmembrane region" description="Helical" evidence="7">
    <location>
        <begin position="28"/>
        <end position="49"/>
    </location>
</feature>
<comment type="caution">
    <text evidence="9">The sequence shown here is derived from an EMBL/GenBank/DDBJ whole genome shotgun (WGS) entry which is preliminary data.</text>
</comment>